<dbReference type="Proteomes" id="UP000199602">
    <property type="component" value="Unassembled WGS sequence"/>
</dbReference>
<dbReference type="EMBL" id="FNIN01000001">
    <property type="protein sequence ID" value="SDN32660.1"/>
    <property type="molecule type" value="Genomic_DNA"/>
</dbReference>
<reference evidence="2 3" key="1">
    <citation type="submission" date="2016-10" db="EMBL/GenBank/DDBJ databases">
        <authorList>
            <person name="de Groot N.N."/>
        </authorList>
    </citation>
    <scope>NUCLEOTIDE SEQUENCE [LARGE SCALE GENOMIC DNA]</scope>
    <source>
        <strain evidence="2 3">DSM 15269</strain>
    </source>
</reference>
<dbReference type="OrthoDB" id="9790710at2"/>
<dbReference type="SUPFAM" id="SSF53756">
    <property type="entry name" value="UDP-Glycosyltransferase/glycogen phosphorylase"/>
    <property type="match status" value="1"/>
</dbReference>
<dbReference type="InterPro" id="IPR001296">
    <property type="entry name" value="Glyco_trans_1"/>
</dbReference>
<dbReference type="CDD" id="cd03801">
    <property type="entry name" value="GT4_PimA-like"/>
    <property type="match status" value="1"/>
</dbReference>
<dbReference type="PANTHER" id="PTHR45947:SF3">
    <property type="entry name" value="SULFOQUINOVOSYL TRANSFERASE SQD2"/>
    <property type="match status" value="1"/>
</dbReference>
<name>A0A1H0AGH4_9BACT</name>
<protein>
    <submittedName>
        <fullName evidence="2">Glycosyltransferase involved in cell wall bisynthesis</fullName>
    </submittedName>
</protein>
<dbReference type="RefSeq" id="WP_092062601.1">
    <property type="nucleotide sequence ID" value="NZ_FNIN01000001.1"/>
</dbReference>
<gene>
    <name evidence="2" type="ORF">SAMN04488516_101407</name>
</gene>
<keyword evidence="2" id="KW-0808">Transferase</keyword>
<evidence type="ECO:0000313" key="2">
    <source>
        <dbReference type="EMBL" id="SDN32660.1"/>
    </source>
</evidence>
<dbReference type="InterPro" id="IPR050194">
    <property type="entry name" value="Glycosyltransferase_grp1"/>
</dbReference>
<sequence length="534" mass="62220">MQKKIWASLDPFVEGGNILGRKVANANFLISLLKNNPFDEYHFFLPSKQQIQYVKNFIQKNFEILSSKIKIFSRVQLWSRVQNTNYFCFHLSDCISYFPYLASFRNKVAKNNFPITGTTHSLSYKNFIHAYFSHLWTDWIGNEAIIATSFSGKKVLKNFYAHLSQNYKLEAKYLPPKIVNIPLGIPDIYFSHQDKKNLRKKYNLPLNDPIFIYVGRISHYSKMDILPLLRALSQAQIIIGKPLHLILAGYVDIEQHNLNTIKNLAQNTKINIHLFPNLKEITKIELLQTSDIFLSLSDNIQETFGLSILEAKASKLAIIASHFDGYKELLHHKVDSFLIPIFSPSNDPLLSEIASLLFDNQTHLLVAQQTSFDFSTLVQTIVTLYTNKSLRKKISQKAFEDAHNYKWDNIIQQYFNLWEKLQNVKIPKNKNSHPLNFDFFQIFSHYPTKTIDSSTKIKTSKLGYKIIQKKDFPVIYPLLENFLDLDKIEDILTFFLTPHQIIDYTKTQKSISQIYKTKFSIFWMIKQGFIEIIS</sequence>
<dbReference type="STRING" id="206665.SAMN04488516_101407"/>
<dbReference type="GO" id="GO:0016757">
    <property type="term" value="F:glycosyltransferase activity"/>
    <property type="evidence" value="ECO:0007669"/>
    <property type="project" value="InterPro"/>
</dbReference>
<proteinExistence type="predicted"/>
<dbReference type="PANTHER" id="PTHR45947">
    <property type="entry name" value="SULFOQUINOVOSYL TRANSFERASE SQD2"/>
    <property type="match status" value="1"/>
</dbReference>
<dbReference type="AlphaFoldDB" id="A0A1H0AGH4"/>
<evidence type="ECO:0000259" key="1">
    <source>
        <dbReference type="Pfam" id="PF00534"/>
    </source>
</evidence>
<keyword evidence="3" id="KW-1185">Reference proteome</keyword>
<feature type="domain" description="Glycosyl transferase family 1" evidence="1">
    <location>
        <begin position="194"/>
        <end position="359"/>
    </location>
</feature>
<organism evidence="2 3">
    <name type="scientific">Desulfonauticus submarinus</name>
    <dbReference type="NCBI Taxonomy" id="206665"/>
    <lineage>
        <taxon>Bacteria</taxon>
        <taxon>Pseudomonadati</taxon>
        <taxon>Thermodesulfobacteriota</taxon>
        <taxon>Desulfovibrionia</taxon>
        <taxon>Desulfovibrionales</taxon>
        <taxon>Desulfonauticaceae</taxon>
        <taxon>Desulfonauticus</taxon>
    </lineage>
</organism>
<accession>A0A1H0AGH4</accession>
<evidence type="ECO:0000313" key="3">
    <source>
        <dbReference type="Proteomes" id="UP000199602"/>
    </source>
</evidence>
<dbReference type="Pfam" id="PF00534">
    <property type="entry name" value="Glycos_transf_1"/>
    <property type="match status" value="1"/>
</dbReference>
<dbReference type="Gene3D" id="3.40.50.2000">
    <property type="entry name" value="Glycogen Phosphorylase B"/>
    <property type="match status" value="2"/>
</dbReference>